<keyword evidence="8 14" id="KW-0675">Receptor</keyword>
<feature type="region of interest" description="Disordered" evidence="11">
    <location>
        <begin position="270"/>
        <end position="289"/>
    </location>
</feature>
<keyword evidence="9" id="KW-0998">Cell outer membrane</keyword>
<dbReference type="InterPro" id="IPR000531">
    <property type="entry name" value="Beta-barrel_TonB"/>
</dbReference>
<proteinExistence type="inferred from homology"/>
<accession>Q2S6D2</accession>
<sequence length="962" mass="107342">MAVPSPRPSWNLCGSSETLRLRGRRRPLYNSPRLFVISLNKKQPRAQLLPMRLPLLAMLLTVVLSSGAVLGQDTDELTLHGVVSNADGAPLLNATVRVQENHVALTDTTGYYELRVPRNGLPTRIDVEVRYVGKRTHRATLQVPEDSSRLRHDVRLPALDLYMDEVTVTAERARESVSNSTYIIDRAAVEQSQAFTLAGLLQLIPGQSITNPSLQGAQTINFRTDASGPYSRNNAFGVGIFMNGREINNNANMQGLNPVENPRVPFRSLEGGRFGDREYETGDTPGGGFDLREIPVGNIEEVEVVRGVASAEHGDILEGGVFIETTAGQSPWNAHLRRSGGEFNLGVNKGFQISPRHILNASLDYLRSNDDPRDQIKTFNRISSSLLWTSYYGSDRDIRNTLSLSYRTNVDGFKIDPDFDTRKRVFYRDQRVSFSNRLRLAAENVLYDEMTLSASGSWARSKSLLNEYVNPGVQPGNDTKQEGVNEGFFIPPNYRGKRKILGEPVSLSARLKLNRAVRVGDWDLNLAYGGDVSFDANYGAGRLINPRRPVPRNISSSRSTSFEARRPALVQGGAYVESTVSGTIGGHKLVSTIGLRGDSQHGYETLSPRINTRFYLTDHLSLTGAYGLQVKSPGLIHLYPGADYRDYALLNSYTGDVGESVYLAYTHVERDVTDNVQPMRSRRLEAGLEWSAQGTTISTTAYRNVTDNGITVQRRPEHINLPVYEMQGQGADGAPEFVDTGDTERVVYPQGYVTNALYTRNWGVELTASTPKIEVIQTSFSLNLSYNQSYYYNRSNSFNATDPVTKPENEIRYGVYPNTKQKSGRLQGTLTSTHHISDLGLLLTLRTEAFLYDYERTLDNSNRAVAYVNDEAEIVPIPEGEVDDARFDVLDRAPSEGTFRHYPPFAYFNLHANISKDIGKAVRLSFFANNVLNLRPRVWKNGRPKERLNQPPYVGMELRLTL</sequence>
<dbReference type="Gene3D" id="2.40.170.20">
    <property type="entry name" value="TonB-dependent receptor, beta-barrel domain"/>
    <property type="match status" value="1"/>
</dbReference>
<dbReference type="PANTHER" id="PTHR30069">
    <property type="entry name" value="TONB-DEPENDENT OUTER MEMBRANE RECEPTOR"/>
    <property type="match status" value="1"/>
</dbReference>
<organism evidence="14 15">
    <name type="scientific">Salinibacter ruber (strain DSM 13855 / M31)</name>
    <dbReference type="NCBI Taxonomy" id="309807"/>
    <lineage>
        <taxon>Bacteria</taxon>
        <taxon>Pseudomonadati</taxon>
        <taxon>Rhodothermota</taxon>
        <taxon>Rhodothermia</taxon>
        <taxon>Rhodothermales</taxon>
        <taxon>Salinibacteraceae</taxon>
        <taxon>Salinibacter</taxon>
    </lineage>
</organism>
<dbReference type="GO" id="GO:0009279">
    <property type="term" value="C:cell outer membrane"/>
    <property type="evidence" value="ECO:0007669"/>
    <property type="project" value="UniProtKB-SubCell"/>
</dbReference>
<evidence type="ECO:0000256" key="9">
    <source>
        <dbReference type="ARBA" id="ARBA00023237"/>
    </source>
</evidence>
<keyword evidence="3" id="KW-1134">Transmembrane beta strand</keyword>
<dbReference type="Pfam" id="PF00593">
    <property type="entry name" value="TonB_dep_Rec_b-barrel"/>
    <property type="match status" value="1"/>
</dbReference>
<dbReference type="HOGENOM" id="CLU_013529_0_0_10"/>
<protein>
    <submittedName>
        <fullName evidence="14">TonB-dependent receptor domain protein</fullName>
    </submittedName>
</protein>
<evidence type="ECO:0000256" key="4">
    <source>
        <dbReference type="ARBA" id="ARBA00022692"/>
    </source>
</evidence>
<evidence type="ECO:0000256" key="3">
    <source>
        <dbReference type="ARBA" id="ARBA00022452"/>
    </source>
</evidence>
<evidence type="ECO:0000256" key="7">
    <source>
        <dbReference type="ARBA" id="ARBA00023136"/>
    </source>
</evidence>
<dbReference type="InterPro" id="IPR036942">
    <property type="entry name" value="Beta-barrel_TonB_sf"/>
</dbReference>
<keyword evidence="15" id="KW-1185">Reference proteome</keyword>
<dbReference type="Gene3D" id="2.60.40.1120">
    <property type="entry name" value="Carboxypeptidase-like, regulatory domain"/>
    <property type="match status" value="1"/>
</dbReference>
<dbReference type="eggNOG" id="COG4771">
    <property type="taxonomic scope" value="Bacteria"/>
</dbReference>
<evidence type="ECO:0000259" key="12">
    <source>
        <dbReference type="Pfam" id="PF00593"/>
    </source>
</evidence>
<dbReference type="InterPro" id="IPR012910">
    <property type="entry name" value="Plug_dom"/>
</dbReference>
<dbReference type="SUPFAM" id="SSF56935">
    <property type="entry name" value="Porins"/>
    <property type="match status" value="1"/>
</dbReference>
<evidence type="ECO:0000256" key="6">
    <source>
        <dbReference type="ARBA" id="ARBA00023077"/>
    </source>
</evidence>
<evidence type="ECO:0000259" key="13">
    <source>
        <dbReference type="Pfam" id="PF07715"/>
    </source>
</evidence>
<dbReference type="EnsemblBacteria" id="ABC46350">
    <property type="protein sequence ID" value="ABC46350"/>
    <property type="gene ID" value="SRU_0096"/>
</dbReference>
<dbReference type="GO" id="GO:0044718">
    <property type="term" value="P:siderophore transmembrane transport"/>
    <property type="evidence" value="ECO:0007669"/>
    <property type="project" value="TreeGrafter"/>
</dbReference>
<evidence type="ECO:0000256" key="8">
    <source>
        <dbReference type="ARBA" id="ARBA00023170"/>
    </source>
</evidence>
<dbReference type="STRING" id="309807.SRU_0096"/>
<keyword evidence="6 10" id="KW-0798">TonB box</keyword>
<dbReference type="KEGG" id="sru:SRU_0096"/>
<dbReference type="Pfam" id="PF07715">
    <property type="entry name" value="Plug"/>
    <property type="match status" value="1"/>
</dbReference>
<dbReference type="Proteomes" id="UP000008674">
    <property type="component" value="Chromosome"/>
</dbReference>
<feature type="domain" description="TonB-dependent receptor-like beta-barrel" evidence="12">
    <location>
        <begin position="389"/>
        <end position="931"/>
    </location>
</feature>
<evidence type="ECO:0000256" key="2">
    <source>
        <dbReference type="ARBA" id="ARBA00022448"/>
    </source>
</evidence>
<evidence type="ECO:0000256" key="5">
    <source>
        <dbReference type="ARBA" id="ARBA00022729"/>
    </source>
</evidence>
<keyword evidence="4" id="KW-0812">Transmembrane</keyword>
<gene>
    <name evidence="14" type="ordered locus">SRU_0096</name>
</gene>
<evidence type="ECO:0000313" key="15">
    <source>
        <dbReference type="Proteomes" id="UP000008674"/>
    </source>
</evidence>
<dbReference type="InterPro" id="IPR008969">
    <property type="entry name" value="CarboxyPept-like_regulatory"/>
</dbReference>
<comment type="similarity">
    <text evidence="10">Belongs to the TonB-dependent receptor family.</text>
</comment>
<comment type="subcellular location">
    <subcellularLocation>
        <location evidence="1">Cell outer membrane</location>
        <topology evidence="1">Multi-pass membrane protein</topology>
    </subcellularLocation>
</comment>
<dbReference type="InterPro" id="IPR039426">
    <property type="entry name" value="TonB-dep_rcpt-like"/>
</dbReference>
<dbReference type="Pfam" id="PF13620">
    <property type="entry name" value="CarboxypepD_reg"/>
    <property type="match status" value="1"/>
</dbReference>
<dbReference type="EMBL" id="CP000159">
    <property type="protein sequence ID" value="ABC46350.1"/>
    <property type="molecule type" value="Genomic_DNA"/>
</dbReference>
<dbReference type="Gene3D" id="2.170.130.10">
    <property type="entry name" value="TonB-dependent receptor, plug domain"/>
    <property type="match status" value="1"/>
</dbReference>
<evidence type="ECO:0000256" key="1">
    <source>
        <dbReference type="ARBA" id="ARBA00004571"/>
    </source>
</evidence>
<name>Q2S6D2_SALRD</name>
<feature type="domain" description="TonB-dependent receptor plug" evidence="13">
    <location>
        <begin position="175"/>
        <end position="320"/>
    </location>
</feature>
<evidence type="ECO:0000256" key="11">
    <source>
        <dbReference type="SAM" id="MobiDB-lite"/>
    </source>
</evidence>
<dbReference type="PANTHER" id="PTHR30069:SF29">
    <property type="entry name" value="HEMOGLOBIN AND HEMOGLOBIN-HAPTOGLOBIN-BINDING PROTEIN 1-RELATED"/>
    <property type="match status" value="1"/>
</dbReference>
<evidence type="ECO:0000256" key="10">
    <source>
        <dbReference type="RuleBase" id="RU003357"/>
    </source>
</evidence>
<dbReference type="InterPro" id="IPR037066">
    <property type="entry name" value="Plug_dom_sf"/>
</dbReference>
<reference evidence="14 15" key="1">
    <citation type="journal article" date="2005" name="Proc. Natl. Acad. Sci. U.S.A.">
        <title>The genome of Salinibacter ruber: convergence and gene exchange among hyperhalophilic bacteria and archaea.</title>
        <authorList>
            <person name="Mongodin E.F."/>
            <person name="Nelson K.E."/>
            <person name="Daugherty S."/>
            <person name="Deboy R.T."/>
            <person name="Wister J."/>
            <person name="Khouri H."/>
            <person name="Weidman J."/>
            <person name="Walsh D.A."/>
            <person name="Papke R.T."/>
            <person name="Sanchez Perez G."/>
            <person name="Sharma A.K."/>
            <person name="Nesbo C.L."/>
            <person name="MacLeod D."/>
            <person name="Bapteste E."/>
            <person name="Doolittle W.F."/>
            <person name="Charlebois R.L."/>
            <person name="Legault B."/>
            <person name="Rodriguez-Valera F."/>
        </authorList>
    </citation>
    <scope>NUCLEOTIDE SEQUENCE [LARGE SCALE GENOMIC DNA]</scope>
    <source>
        <strain evidence="15">DSM 13855 / CECT 5946 / M31</strain>
    </source>
</reference>
<dbReference type="GO" id="GO:0015344">
    <property type="term" value="F:siderophore uptake transmembrane transporter activity"/>
    <property type="evidence" value="ECO:0007669"/>
    <property type="project" value="TreeGrafter"/>
</dbReference>
<keyword evidence="7 10" id="KW-0472">Membrane</keyword>
<dbReference type="OrthoDB" id="1151166at2"/>
<dbReference type="SUPFAM" id="SSF49464">
    <property type="entry name" value="Carboxypeptidase regulatory domain-like"/>
    <property type="match status" value="1"/>
</dbReference>
<keyword evidence="2" id="KW-0813">Transport</keyword>
<evidence type="ECO:0000313" key="14">
    <source>
        <dbReference type="EMBL" id="ABC46350.1"/>
    </source>
</evidence>
<dbReference type="AlphaFoldDB" id="Q2S6D2"/>
<keyword evidence="5" id="KW-0732">Signal</keyword>